<dbReference type="AlphaFoldDB" id="A0AAU9FU38"/>
<evidence type="ECO:0008006" key="5">
    <source>
        <dbReference type="Google" id="ProtNLM"/>
    </source>
</evidence>
<evidence type="ECO:0000313" key="4">
    <source>
        <dbReference type="Proteomes" id="UP001500889"/>
    </source>
</evidence>
<evidence type="ECO:0000313" key="3">
    <source>
        <dbReference type="EMBL" id="BFF99001.1"/>
    </source>
</evidence>
<feature type="transmembrane region" description="Helical" evidence="2">
    <location>
        <begin position="104"/>
        <end position="124"/>
    </location>
</feature>
<sequence>MEALRKRISGFFFKVEPSNPDEPNPKEILEFVEKQRREEHEKSLDETGFASAENPPDEGFHLPRFLWPREPTATDSNGIDYQLEFVNFVERNTPKGFPQKLNDMLPYMAAGFVAWPAFWLYRGYQWQHKRNTERIGFYIQRTHQQAKLIQVAILAAGLMMAFTGHHSGNILKVHDVDYKKEENQETADSD</sequence>
<evidence type="ECO:0000256" key="2">
    <source>
        <dbReference type="SAM" id="Phobius"/>
    </source>
</evidence>
<name>A0AAU9FU38_DROMD</name>
<evidence type="ECO:0000256" key="1">
    <source>
        <dbReference type="SAM" id="MobiDB-lite"/>
    </source>
</evidence>
<feature type="compositionally biased region" description="Basic and acidic residues" evidence="1">
    <location>
        <begin position="31"/>
        <end position="45"/>
    </location>
</feature>
<feature type="transmembrane region" description="Helical" evidence="2">
    <location>
        <begin position="145"/>
        <end position="163"/>
    </location>
</feature>
<reference evidence="3 4" key="1">
    <citation type="submission" date="2024-02" db="EMBL/GenBank/DDBJ databases">
        <title>A chromosome-level genome assembly of Drosophila madeirensis, a fruit fly species endemic to Madeira island.</title>
        <authorList>
            <person name="Tomihara K."/>
            <person name="Llopart A."/>
            <person name="Yamamoto D."/>
        </authorList>
    </citation>
    <scope>NUCLEOTIDE SEQUENCE [LARGE SCALE GENOMIC DNA]</scope>
    <source>
        <strain evidence="3 4">RF1</strain>
    </source>
</reference>
<protein>
    <recommendedName>
        <fullName evidence="5">HIG1 domain-containing protein</fullName>
    </recommendedName>
</protein>
<dbReference type="EMBL" id="AP029265">
    <property type="protein sequence ID" value="BFF99001.1"/>
    <property type="molecule type" value="Genomic_DNA"/>
</dbReference>
<gene>
    <name evidence="3" type="ORF">DMAD_07009</name>
</gene>
<feature type="region of interest" description="Disordered" evidence="1">
    <location>
        <begin position="31"/>
        <end position="57"/>
    </location>
</feature>
<accession>A0AAU9FU38</accession>
<keyword evidence="2" id="KW-0812">Transmembrane</keyword>
<keyword evidence="4" id="KW-1185">Reference proteome</keyword>
<keyword evidence="2" id="KW-1133">Transmembrane helix</keyword>
<proteinExistence type="predicted"/>
<organism evidence="3 4">
    <name type="scientific">Drosophila madeirensis</name>
    <name type="common">Fruit fly</name>
    <dbReference type="NCBI Taxonomy" id="30013"/>
    <lineage>
        <taxon>Eukaryota</taxon>
        <taxon>Metazoa</taxon>
        <taxon>Ecdysozoa</taxon>
        <taxon>Arthropoda</taxon>
        <taxon>Hexapoda</taxon>
        <taxon>Insecta</taxon>
        <taxon>Pterygota</taxon>
        <taxon>Neoptera</taxon>
        <taxon>Endopterygota</taxon>
        <taxon>Diptera</taxon>
        <taxon>Brachycera</taxon>
        <taxon>Muscomorpha</taxon>
        <taxon>Ephydroidea</taxon>
        <taxon>Drosophilidae</taxon>
        <taxon>Drosophila</taxon>
        <taxon>Sophophora</taxon>
    </lineage>
</organism>
<keyword evidence="2" id="KW-0472">Membrane</keyword>
<dbReference type="Proteomes" id="UP001500889">
    <property type="component" value="Chromosome J"/>
</dbReference>